<dbReference type="InterPro" id="IPR032075">
    <property type="entry name" value="PI-PLC-C1"/>
</dbReference>
<dbReference type="SUPFAM" id="SSF51695">
    <property type="entry name" value="PLC-like phosphodiesterases"/>
    <property type="match status" value="1"/>
</dbReference>
<dbReference type="EMBL" id="KZ613843">
    <property type="protein sequence ID" value="PMD57749.1"/>
    <property type="molecule type" value="Genomic_DNA"/>
</dbReference>
<evidence type="ECO:0008006" key="3">
    <source>
        <dbReference type="Google" id="ProtNLM"/>
    </source>
</evidence>
<dbReference type="STRING" id="1095630.A0A2J6T410"/>
<dbReference type="Proteomes" id="UP000235371">
    <property type="component" value="Unassembled WGS sequence"/>
</dbReference>
<dbReference type="CDD" id="cd08589">
    <property type="entry name" value="PI-PLCc_SaPLC1_like"/>
    <property type="match status" value="1"/>
</dbReference>
<dbReference type="GO" id="GO:0008081">
    <property type="term" value="F:phosphoric diester hydrolase activity"/>
    <property type="evidence" value="ECO:0007669"/>
    <property type="project" value="InterPro"/>
</dbReference>
<proteinExistence type="predicted"/>
<dbReference type="RefSeq" id="XP_024734653.1">
    <property type="nucleotide sequence ID" value="XM_024883367.1"/>
</dbReference>
<dbReference type="InterPro" id="IPR017946">
    <property type="entry name" value="PLC-like_Pdiesterase_TIM-brl"/>
</dbReference>
<dbReference type="Gene3D" id="3.20.20.190">
    <property type="entry name" value="Phosphatidylinositol (PI) phosphodiesterase"/>
    <property type="match status" value="1"/>
</dbReference>
<dbReference type="AlphaFoldDB" id="A0A2J6T410"/>
<evidence type="ECO:0000313" key="2">
    <source>
        <dbReference type="Proteomes" id="UP000235371"/>
    </source>
</evidence>
<sequence>MFPKESLWSCVALSLGRNDDLRMNQVQVIGTHNSYHIETTYAERKVLESAVGLTTAQNLYYSHPSISDQFTYQSVRGLEIDLWADSTGGMYATPLGRKLPNLPYPTEKEWLLPGTKVLHVADFDINANCHTLINCLEQIKAWSKANKGHTLIPIMLEFKIPDASLIALGGALGEAWDTTNLETVDAEIRSVFKESDMITPDDVRKKGLTLEQSVLKHGWLSHQDAKNKVMFLMDNDPVAGLIRNPYRANGHENLEHRVIFTNSIPGEPDAAFLKRNDPRGDNLAIIRDLVRKGYFVRTRSDEPIQTVLLNSTAMRDAAMASGAQLISTDFPSVGMASRYNSSFVVRFEGGATVRCNTLIGGNGCKEQGLEKLKN</sequence>
<gene>
    <name evidence="1" type="ORF">K444DRAFT_631494</name>
</gene>
<dbReference type="Pfam" id="PF16670">
    <property type="entry name" value="PI-PLC-C1"/>
    <property type="match status" value="1"/>
</dbReference>
<name>A0A2J6T410_9HELO</name>
<accession>A0A2J6T410</accession>
<organism evidence="1 2">
    <name type="scientific">Hyaloscypha bicolor E</name>
    <dbReference type="NCBI Taxonomy" id="1095630"/>
    <lineage>
        <taxon>Eukaryota</taxon>
        <taxon>Fungi</taxon>
        <taxon>Dikarya</taxon>
        <taxon>Ascomycota</taxon>
        <taxon>Pezizomycotina</taxon>
        <taxon>Leotiomycetes</taxon>
        <taxon>Helotiales</taxon>
        <taxon>Hyaloscyphaceae</taxon>
        <taxon>Hyaloscypha</taxon>
        <taxon>Hyaloscypha bicolor</taxon>
    </lineage>
</organism>
<dbReference type="OrthoDB" id="2017497at2759"/>
<protein>
    <recommendedName>
        <fullName evidence="3">PLC-like phosphodiesterase</fullName>
    </recommendedName>
</protein>
<dbReference type="GeneID" id="36591444"/>
<dbReference type="GO" id="GO:0006629">
    <property type="term" value="P:lipid metabolic process"/>
    <property type="evidence" value="ECO:0007669"/>
    <property type="project" value="InterPro"/>
</dbReference>
<reference evidence="1 2" key="1">
    <citation type="submission" date="2016-04" db="EMBL/GenBank/DDBJ databases">
        <title>A degradative enzymes factory behind the ericoid mycorrhizal symbiosis.</title>
        <authorList>
            <consortium name="DOE Joint Genome Institute"/>
            <person name="Martino E."/>
            <person name="Morin E."/>
            <person name="Grelet G."/>
            <person name="Kuo A."/>
            <person name="Kohler A."/>
            <person name="Daghino S."/>
            <person name="Barry K."/>
            <person name="Choi C."/>
            <person name="Cichocki N."/>
            <person name="Clum A."/>
            <person name="Copeland A."/>
            <person name="Hainaut M."/>
            <person name="Haridas S."/>
            <person name="Labutti K."/>
            <person name="Lindquist E."/>
            <person name="Lipzen A."/>
            <person name="Khouja H.-R."/>
            <person name="Murat C."/>
            <person name="Ohm R."/>
            <person name="Olson A."/>
            <person name="Spatafora J."/>
            <person name="Veneault-Fourrey C."/>
            <person name="Henrissat B."/>
            <person name="Grigoriev I."/>
            <person name="Martin F."/>
            <person name="Perotto S."/>
        </authorList>
    </citation>
    <scope>NUCLEOTIDE SEQUENCE [LARGE SCALE GENOMIC DNA]</scope>
    <source>
        <strain evidence="1 2">E</strain>
    </source>
</reference>
<keyword evidence="2" id="KW-1185">Reference proteome</keyword>
<evidence type="ECO:0000313" key="1">
    <source>
        <dbReference type="EMBL" id="PMD57749.1"/>
    </source>
</evidence>
<dbReference type="InParanoid" id="A0A2J6T410"/>